<dbReference type="PROSITE" id="PS51379">
    <property type="entry name" value="4FE4S_FER_2"/>
    <property type="match status" value="2"/>
</dbReference>
<dbReference type="InterPro" id="IPR009051">
    <property type="entry name" value="Helical_ferredxn"/>
</dbReference>
<accession>E1YCG2</accession>
<dbReference type="PANTHER" id="PTHR40447">
    <property type="entry name" value="ANAEROBIC SULFITE REDUCTASE SUBUNIT A"/>
    <property type="match status" value="1"/>
</dbReference>
<dbReference type="GO" id="GO:0046872">
    <property type="term" value="F:metal ion binding"/>
    <property type="evidence" value="ECO:0007669"/>
    <property type="project" value="UniProtKB-KW"/>
</dbReference>
<dbReference type="Pfam" id="PF17179">
    <property type="entry name" value="Fer4_22"/>
    <property type="match status" value="1"/>
</dbReference>
<evidence type="ECO:0000256" key="3">
    <source>
        <dbReference type="ARBA" id="ARBA00023014"/>
    </source>
</evidence>
<dbReference type="SUPFAM" id="SSF46548">
    <property type="entry name" value="alpha-helical ferredoxin"/>
    <property type="match status" value="1"/>
</dbReference>
<organism evidence="5">
    <name type="scientific">uncultured Desulfobacterium sp</name>
    <dbReference type="NCBI Taxonomy" id="201089"/>
    <lineage>
        <taxon>Bacteria</taxon>
        <taxon>Pseudomonadati</taxon>
        <taxon>Thermodesulfobacteriota</taxon>
        <taxon>Desulfobacteria</taxon>
        <taxon>Desulfobacterales</taxon>
        <taxon>Desulfobacteriaceae</taxon>
        <taxon>Desulfobacterium</taxon>
        <taxon>environmental samples</taxon>
    </lineage>
</organism>
<dbReference type="PANTHER" id="PTHR40447:SF1">
    <property type="entry name" value="ANAEROBIC SULFITE REDUCTASE SUBUNIT A"/>
    <property type="match status" value="1"/>
</dbReference>
<keyword evidence="2" id="KW-0408">Iron</keyword>
<sequence>MAMKVIKIDKKDWAKGIEKIQNGYRLFGPVRGEKFHDFKALEKGESPDLDFQNTRLSPKSVVYPQTEVLFEYSLDEKEADHHVMKDAAKDYSPKAVLGIRPCDAAAFLLVKRNFDTPDYKDPYWIKSYEATTFIGLSCNNPCSTCFCTTAGSGPFNEEGLDILLVDATDCYYAKAITPKGENLLKNAGWNTEADGGAAEKIETLKKEAEAKISSSVASNQLKSKSTNELYEAPFWEDVSFACINCGTCTYLCPTCWCFDIQDENSGSSGIRMRNWDSCMFPLFTMHGTGHNPRGTKLHRVRQRFMHKLKYYVDKYDDGIQCVGCGRCIRACPVNIDIRRVCDMMNSYDPKACACSEK</sequence>
<feature type="domain" description="4Fe-4S ferredoxin-type" evidence="4">
    <location>
        <begin position="311"/>
        <end position="340"/>
    </location>
</feature>
<evidence type="ECO:0000313" key="5">
    <source>
        <dbReference type="EMBL" id="CBX28256.1"/>
    </source>
</evidence>
<dbReference type="EMBL" id="FR695868">
    <property type="protein sequence ID" value="CBX28256.1"/>
    <property type="molecule type" value="Genomic_DNA"/>
</dbReference>
<dbReference type="AlphaFoldDB" id="E1YCG2"/>
<dbReference type="Gene3D" id="1.10.1060.10">
    <property type="entry name" value="Alpha-helical ferredoxin"/>
    <property type="match status" value="1"/>
</dbReference>
<evidence type="ECO:0000256" key="1">
    <source>
        <dbReference type="ARBA" id="ARBA00022723"/>
    </source>
</evidence>
<protein>
    <recommendedName>
        <fullName evidence="4">4Fe-4S ferredoxin-type domain-containing protein</fullName>
    </recommendedName>
</protein>
<dbReference type="GO" id="GO:0051536">
    <property type="term" value="F:iron-sulfur cluster binding"/>
    <property type="evidence" value="ECO:0007669"/>
    <property type="project" value="UniProtKB-KW"/>
</dbReference>
<dbReference type="InterPro" id="IPR017900">
    <property type="entry name" value="4Fe4S_Fe_S_CS"/>
</dbReference>
<evidence type="ECO:0000256" key="2">
    <source>
        <dbReference type="ARBA" id="ARBA00023004"/>
    </source>
</evidence>
<keyword evidence="3" id="KW-0411">Iron-sulfur</keyword>
<reference evidence="5" key="1">
    <citation type="journal article" date="2011" name="Environ. Microbiol.">
        <title>Genomic insights into the metabolic potential of the polycyclic aromatic hydrocarbon degrading sulfate-reducing Deltaproteobacterium N47.</title>
        <authorList>
            <person name="Bergmann F."/>
            <person name="Selesi D."/>
            <person name="Weinmaier T."/>
            <person name="Tischler P."/>
            <person name="Rattei T."/>
            <person name="Meckenstock R.U."/>
        </authorList>
    </citation>
    <scope>NUCLEOTIDE SEQUENCE</scope>
</reference>
<evidence type="ECO:0000259" key="4">
    <source>
        <dbReference type="PROSITE" id="PS51379"/>
    </source>
</evidence>
<keyword evidence="1" id="KW-0479">Metal-binding</keyword>
<feature type="domain" description="4Fe-4S ferredoxin-type" evidence="4">
    <location>
        <begin position="231"/>
        <end position="263"/>
    </location>
</feature>
<dbReference type="InterPro" id="IPR017896">
    <property type="entry name" value="4Fe4S_Fe-S-bd"/>
</dbReference>
<gene>
    <name evidence="5" type="ORF">N47_G35800</name>
</gene>
<name>E1YCG2_9BACT</name>
<dbReference type="PROSITE" id="PS00198">
    <property type="entry name" value="4FE4S_FER_1"/>
    <property type="match status" value="1"/>
</dbReference>
<proteinExistence type="predicted"/>